<dbReference type="GO" id="GO:0008270">
    <property type="term" value="F:zinc ion binding"/>
    <property type="evidence" value="ECO:0007669"/>
    <property type="project" value="UniProtKB-KW"/>
</dbReference>
<dbReference type="GO" id="GO:0045944">
    <property type="term" value="P:positive regulation of transcription by RNA polymerase II"/>
    <property type="evidence" value="ECO:0007669"/>
    <property type="project" value="TreeGrafter"/>
</dbReference>
<evidence type="ECO:0000256" key="3">
    <source>
        <dbReference type="ARBA" id="ARBA00022723"/>
    </source>
</evidence>
<evidence type="ECO:0000256" key="9">
    <source>
        <dbReference type="ARBA" id="ARBA00023163"/>
    </source>
</evidence>
<dbReference type="GO" id="GO:0003677">
    <property type="term" value="F:DNA binding"/>
    <property type="evidence" value="ECO:0007669"/>
    <property type="project" value="UniProtKB-KW"/>
</dbReference>
<reference evidence="16" key="1">
    <citation type="submission" date="2011-05" db="EMBL/GenBank/DDBJ databases">
        <authorList>
            <person name="Richards S.R."/>
            <person name="Qu J."/>
            <person name="Jiang H."/>
            <person name="Jhangiani S.N."/>
            <person name="Agravi P."/>
            <person name="Goodspeed R."/>
            <person name="Gross S."/>
            <person name="Mandapat C."/>
            <person name="Jackson L."/>
            <person name="Mathew T."/>
            <person name="Pu L."/>
            <person name="Thornton R."/>
            <person name="Saada N."/>
            <person name="Wilczek-Boney K.B."/>
            <person name="Lee S."/>
            <person name="Kovar C."/>
            <person name="Wu Y."/>
            <person name="Scherer S.E."/>
            <person name="Worley K.C."/>
            <person name="Muzny D.M."/>
            <person name="Gibbs R."/>
        </authorList>
    </citation>
    <scope>NUCLEOTIDE SEQUENCE</scope>
    <source>
        <strain evidence="16">Brora</strain>
    </source>
</reference>
<keyword evidence="6" id="KW-0862">Zinc</keyword>
<keyword evidence="9" id="KW-0804">Transcription</keyword>
<dbReference type="GO" id="GO:0000122">
    <property type="term" value="P:negative regulation of transcription by RNA polymerase II"/>
    <property type="evidence" value="ECO:0007669"/>
    <property type="project" value="TreeGrafter"/>
</dbReference>
<dbReference type="InterPro" id="IPR013087">
    <property type="entry name" value="Znf_C2H2_type"/>
</dbReference>
<proteinExistence type="predicted"/>
<feature type="domain" description="CCHC FOG-type" evidence="14">
    <location>
        <begin position="349"/>
        <end position="382"/>
    </location>
</feature>
<comment type="subcellular location">
    <subcellularLocation>
        <location evidence="1">Nucleus</location>
    </subcellularLocation>
</comment>
<keyword evidence="7" id="KW-0805">Transcription regulation</keyword>
<keyword evidence="4" id="KW-0677">Repeat</keyword>
<dbReference type="InterPro" id="IPR036236">
    <property type="entry name" value="Znf_C2H2_sf"/>
</dbReference>
<dbReference type="GO" id="GO:0007507">
    <property type="term" value="P:heart development"/>
    <property type="evidence" value="ECO:0007669"/>
    <property type="project" value="TreeGrafter"/>
</dbReference>
<dbReference type="EnsemblMetazoa" id="SMAR003843-RA">
    <property type="protein sequence ID" value="SMAR003843-PA"/>
    <property type="gene ID" value="SMAR003843"/>
</dbReference>
<evidence type="ECO:0000256" key="7">
    <source>
        <dbReference type="ARBA" id="ARBA00023015"/>
    </source>
</evidence>
<evidence type="ECO:0000259" key="13">
    <source>
        <dbReference type="PROSITE" id="PS50157"/>
    </source>
</evidence>
<dbReference type="SUPFAM" id="SSF57667">
    <property type="entry name" value="beta-beta-alpha zinc fingers"/>
    <property type="match status" value="1"/>
</dbReference>
<name>T1IRZ1_STRMM</name>
<accession>T1IRZ1</accession>
<evidence type="ECO:0000313" key="16">
    <source>
        <dbReference type="Proteomes" id="UP000014500"/>
    </source>
</evidence>
<evidence type="ECO:0000259" key="14">
    <source>
        <dbReference type="PROSITE" id="PS51810"/>
    </source>
</evidence>
<keyword evidence="8" id="KW-0238">DNA-binding</keyword>
<protein>
    <submittedName>
        <fullName evidence="15">Uncharacterized protein</fullName>
    </submittedName>
</protein>
<sequence length="406" mass="45083">MPSNVLIAVKYGRFCASYIQISYNVIRNGTRLGAIHGKSSAWIEDKTCSTLALYRENYGMDEKQRTRSNISNHWKIIHESVRLASLSVKFIESKDDDLADLAELLRLPPDVLVLREAQDDYVVLSQVSIAKNTFFGPFAGRLVTEGEADAGSNCVEKVNGPLKGHLMITIRSTNWTVFLILWKYGVLDENGHEVAIMVEDQAGGWLRLLKSAIHPRDNNSTITLNGGHLWLTVDRDLAADVELQTMFRTVLTTYPPPCHVAYMVKKDAARASPDRRSSGGGNESAEDGEGTEVSQVTKDGDEPPSSYIKEEPHTPPEHAHQERKINHDTITSGAQVIYMPVIPKSTSEVKHGALYACVPCGIKFSSRSNLEAHQTYYCSHRHVTSNENSDKPVLPSANSNDFINYV</sequence>
<evidence type="ECO:0000256" key="11">
    <source>
        <dbReference type="PROSITE-ProRule" id="PRU00042"/>
    </source>
</evidence>
<dbReference type="GO" id="GO:0009653">
    <property type="term" value="P:anatomical structure morphogenesis"/>
    <property type="evidence" value="ECO:0007669"/>
    <property type="project" value="UniProtKB-ARBA"/>
</dbReference>
<dbReference type="GO" id="GO:0061629">
    <property type="term" value="F:RNA polymerase II-specific DNA-binding transcription factor binding"/>
    <property type="evidence" value="ECO:0007669"/>
    <property type="project" value="InterPro"/>
</dbReference>
<evidence type="ECO:0000256" key="10">
    <source>
        <dbReference type="ARBA" id="ARBA00023242"/>
    </source>
</evidence>
<dbReference type="GO" id="GO:0005634">
    <property type="term" value="C:nucleus"/>
    <property type="evidence" value="ECO:0007669"/>
    <property type="project" value="UniProtKB-SubCell"/>
</dbReference>
<keyword evidence="2" id="KW-0678">Repressor</keyword>
<evidence type="ECO:0000256" key="8">
    <source>
        <dbReference type="ARBA" id="ARBA00023125"/>
    </source>
</evidence>
<dbReference type="Gene3D" id="2.170.270.10">
    <property type="entry name" value="SET domain"/>
    <property type="match status" value="1"/>
</dbReference>
<reference evidence="15" key="2">
    <citation type="submission" date="2015-02" db="UniProtKB">
        <authorList>
            <consortium name="EnsemblMetazoa"/>
        </authorList>
    </citation>
    <scope>IDENTIFICATION</scope>
</reference>
<dbReference type="Proteomes" id="UP000014500">
    <property type="component" value="Unassembled WGS sequence"/>
</dbReference>
<organism evidence="15 16">
    <name type="scientific">Strigamia maritima</name>
    <name type="common">European centipede</name>
    <name type="synonym">Geophilus maritimus</name>
    <dbReference type="NCBI Taxonomy" id="126957"/>
    <lineage>
        <taxon>Eukaryota</taxon>
        <taxon>Metazoa</taxon>
        <taxon>Ecdysozoa</taxon>
        <taxon>Arthropoda</taxon>
        <taxon>Myriapoda</taxon>
        <taxon>Chilopoda</taxon>
        <taxon>Pleurostigmophora</taxon>
        <taxon>Geophilomorpha</taxon>
        <taxon>Linotaeniidae</taxon>
        <taxon>Strigamia</taxon>
    </lineage>
</organism>
<evidence type="ECO:0000256" key="4">
    <source>
        <dbReference type="ARBA" id="ARBA00022737"/>
    </source>
</evidence>
<feature type="domain" description="C2H2-type" evidence="13">
    <location>
        <begin position="355"/>
        <end position="380"/>
    </location>
</feature>
<evidence type="ECO:0000256" key="12">
    <source>
        <dbReference type="SAM" id="MobiDB-lite"/>
    </source>
</evidence>
<dbReference type="PANTHER" id="PTHR12958">
    <property type="entry name" value="FRIEND OF GATA2-RELATED"/>
    <property type="match status" value="1"/>
</dbReference>
<evidence type="ECO:0000256" key="6">
    <source>
        <dbReference type="ARBA" id="ARBA00022833"/>
    </source>
</evidence>
<keyword evidence="3" id="KW-0479">Metal-binding</keyword>
<evidence type="ECO:0000256" key="5">
    <source>
        <dbReference type="ARBA" id="ARBA00022771"/>
    </source>
</evidence>
<keyword evidence="10" id="KW-0539">Nucleus</keyword>
<dbReference type="PANTHER" id="PTHR12958:SF3">
    <property type="entry name" value="ZINC FINGER PROTEIN USH"/>
    <property type="match status" value="1"/>
</dbReference>
<evidence type="ECO:0000313" key="15">
    <source>
        <dbReference type="EnsemblMetazoa" id="SMAR003843-PA"/>
    </source>
</evidence>
<dbReference type="STRING" id="126957.T1IRZ1"/>
<keyword evidence="5 11" id="KW-0863">Zinc-finger</keyword>
<dbReference type="PROSITE" id="PS51810">
    <property type="entry name" value="ZF_CCHC_FOG"/>
    <property type="match status" value="1"/>
</dbReference>
<dbReference type="EMBL" id="JH431402">
    <property type="status" value="NOT_ANNOTATED_CDS"/>
    <property type="molecule type" value="Genomic_DNA"/>
</dbReference>
<dbReference type="PROSITE" id="PS50157">
    <property type="entry name" value="ZINC_FINGER_C2H2_2"/>
    <property type="match status" value="1"/>
</dbReference>
<evidence type="ECO:0000256" key="1">
    <source>
        <dbReference type="ARBA" id="ARBA00004123"/>
    </source>
</evidence>
<evidence type="ECO:0000256" key="2">
    <source>
        <dbReference type="ARBA" id="ARBA00022491"/>
    </source>
</evidence>
<dbReference type="InterPro" id="IPR039746">
    <property type="entry name" value="FOG"/>
</dbReference>
<feature type="region of interest" description="Disordered" evidence="12">
    <location>
        <begin position="269"/>
        <end position="323"/>
    </location>
</feature>
<dbReference type="GO" id="GO:0030154">
    <property type="term" value="P:cell differentiation"/>
    <property type="evidence" value="ECO:0007669"/>
    <property type="project" value="UniProtKB-ARBA"/>
</dbReference>
<dbReference type="InterPro" id="IPR046341">
    <property type="entry name" value="SET_dom_sf"/>
</dbReference>
<dbReference type="HOGENOM" id="CLU_678471_0_0_1"/>
<feature type="compositionally biased region" description="Basic and acidic residues" evidence="12">
    <location>
        <begin position="308"/>
        <end position="323"/>
    </location>
</feature>
<dbReference type="AlphaFoldDB" id="T1IRZ1"/>
<keyword evidence="16" id="KW-1185">Reference proteome</keyword>
<dbReference type="InterPro" id="IPR034731">
    <property type="entry name" value="Znf_CCHC_FOG"/>
</dbReference>